<dbReference type="InterPro" id="IPR050330">
    <property type="entry name" value="Bact_OuterMem_StrucFunc"/>
</dbReference>
<evidence type="ECO:0000256" key="6">
    <source>
        <dbReference type="ARBA" id="ARBA00023288"/>
    </source>
</evidence>
<evidence type="ECO:0000313" key="13">
    <source>
        <dbReference type="Proteomes" id="UP000178797"/>
    </source>
</evidence>
<gene>
    <name evidence="8" type="primary">pal</name>
    <name evidence="12" type="ORF">A2W05_05995</name>
</gene>
<evidence type="ECO:0000256" key="8">
    <source>
        <dbReference type="HAMAP-Rule" id="MF_02204"/>
    </source>
</evidence>
<dbReference type="EMBL" id="MGDE01000099">
    <property type="protein sequence ID" value="OGL46214.1"/>
    <property type="molecule type" value="Genomic_DNA"/>
</dbReference>
<evidence type="ECO:0000256" key="2">
    <source>
        <dbReference type="ARBA" id="ARBA00022729"/>
    </source>
</evidence>
<keyword evidence="6 8" id="KW-0449">Lipoprotein</keyword>
<name>A0A1F7RZ02_9BACT</name>
<keyword evidence="7" id="KW-0131">Cell cycle</keyword>
<comment type="subcellular location">
    <subcellularLocation>
        <location evidence="8">Cell outer membrane</location>
        <topology evidence="8">Lipid-anchor</topology>
    </subcellularLocation>
</comment>
<proteinExistence type="inferred from homology"/>
<dbReference type="InterPro" id="IPR006664">
    <property type="entry name" value="OMP_bac"/>
</dbReference>
<dbReference type="GO" id="GO:0051301">
    <property type="term" value="P:cell division"/>
    <property type="evidence" value="ECO:0007669"/>
    <property type="project" value="UniProtKB-KW"/>
</dbReference>
<dbReference type="Pfam" id="PF00691">
    <property type="entry name" value="OmpA"/>
    <property type="match status" value="1"/>
</dbReference>
<dbReference type="InterPro" id="IPR006665">
    <property type="entry name" value="OmpA-like"/>
</dbReference>
<dbReference type="PANTHER" id="PTHR30329">
    <property type="entry name" value="STATOR ELEMENT OF FLAGELLAR MOTOR COMPLEX"/>
    <property type="match status" value="1"/>
</dbReference>
<keyword evidence="4 8" id="KW-0564">Palmitate</keyword>
<dbReference type="Gene3D" id="3.30.1330.60">
    <property type="entry name" value="OmpA-like domain"/>
    <property type="match status" value="1"/>
</dbReference>
<evidence type="ECO:0000256" key="5">
    <source>
        <dbReference type="ARBA" id="ARBA00023237"/>
    </source>
</evidence>
<reference evidence="12 13" key="1">
    <citation type="journal article" date="2016" name="Nat. Commun.">
        <title>Thousands of microbial genomes shed light on interconnected biogeochemical processes in an aquifer system.</title>
        <authorList>
            <person name="Anantharaman K."/>
            <person name="Brown C.T."/>
            <person name="Hug L.A."/>
            <person name="Sharon I."/>
            <person name="Castelle C.J."/>
            <person name="Probst A.J."/>
            <person name="Thomas B.C."/>
            <person name="Singh A."/>
            <person name="Wilkins M.J."/>
            <person name="Karaoz U."/>
            <person name="Brodie E.L."/>
            <person name="Williams K.H."/>
            <person name="Hubbard S.S."/>
            <person name="Banfield J.F."/>
        </authorList>
    </citation>
    <scope>NUCLEOTIDE SEQUENCE [LARGE SCALE GENOMIC DNA]</scope>
</reference>
<sequence length="198" mass="21586">MNRGLEWKVLIVGLIVIVAPLLIFSGCAKKQVIKPETTEGAQATGTSEGAGAGAKGEEGKLPEEGKIGEEKLGEEALKGEALISKIQEEIVDINFEFDQFVLTDTARQKLSKNASILSKYPDVKVLIEGHCDERGTEEYNLALGERRANAAKDYLVTLGINDSRLSTISYGEEKPLDPEHSEVAWAKNRRANFAIVTK</sequence>
<dbReference type="InterPro" id="IPR039001">
    <property type="entry name" value="Pal"/>
</dbReference>
<dbReference type="PRINTS" id="PR01021">
    <property type="entry name" value="OMPADOMAIN"/>
</dbReference>
<keyword evidence="10" id="KW-1133">Transmembrane helix</keyword>
<feature type="region of interest" description="Disordered" evidence="9">
    <location>
        <begin position="37"/>
        <end position="70"/>
    </location>
</feature>
<dbReference type="InterPro" id="IPR036737">
    <property type="entry name" value="OmpA-like_sf"/>
</dbReference>
<dbReference type="NCBIfam" id="TIGR02802">
    <property type="entry name" value="Pal_lipo"/>
    <property type="match status" value="1"/>
</dbReference>
<dbReference type="PROSITE" id="PS51123">
    <property type="entry name" value="OMPA_2"/>
    <property type="match status" value="1"/>
</dbReference>
<dbReference type="InterPro" id="IPR014169">
    <property type="entry name" value="Pal_lipo_C"/>
</dbReference>
<evidence type="ECO:0000256" key="4">
    <source>
        <dbReference type="ARBA" id="ARBA00023139"/>
    </source>
</evidence>
<dbReference type="PROSITE" id="PS51257">
    <property type="entry name" value="PROKAR_LIPOPROTEIN"/>
    <property type="match status" value="1"/>
</dbReference>
<dbReference type="SUPFAM" id="SSF103088">
    <property type="entry name" value="OmpA-like"/>
    <property type="match status" value="1"/>
</dbReference>
<keyword evidence="3 8" id="KW-0472">Membrane</keyword>
<feature type="compositionally biased region" description="Basic and acidic residues" evidence="9">
    <location>
        <begin position="55"/>
        <end position="70"/>
    </location>
</feature>
<feature type="transmembrane region" description="Helical" evidence="10">
    <location>
        <begin position="7"/>
        <end position="26"/>
    </location>
</feature>
<keyword evidence="10" id="KW-0812">Transmembrane</keyword>
<dbReference type="GO" id="GO:0009279">
    <property type="term" value="C:cell outer membrane"/>
    <property type="evidence" value="ECO:0007669"/>
    <property type="project" value="UniProtKB-SubCell"/>
</dbReference>
<evidence type="ECO:0000256" key="3">
    <source>
        <dbReference type="ARBA" id="ARBA00023136"/>
    </source>
</evidence>
<protein>
    <recommendedName>
        <fullName evidence="8">Peptidoglycan-associated lipoprotein</fullName>
        <shortName evidence="8">PAL</shortName>
    </recommendedName>
</protein>
<keyword evidence="1" id="KW-0132">Cell division</keyword>
<dbReference type="Proteomes" id="UP000178797">
    <property type="component" value="Unassembled WGS sequence"/>
</dbReference>
<dbReference type="CDD" id="cd07185">
    <property type="entry name" value="OmpA_C-like"/>
    <property type="match status" value="1"/>
</dbReference>
<dbReference type="HAMAP" id="MF_02204">
    <property type="entry name" value="Pal"/>
    <property type="match status" value="1"/>
</dbReference>
<comment type="similarity">
    <text evidence="8">Belongs to the Pal lipoprotein family.</text>
</comment>
<dbReference type="AlphaFoldDB" id="A0A1F7RZ02"/>
<feature type="compositionally biased region" description="Low complexity" evidence="9">
    <location>
        <begin position="38"/>
        <end position="47"/>
    </location>
</feature>
<evidence type="ECO:0000256" key="10">
    <source>
        <dbReference type="SAM" id="Phobius"/>
    </source>
</evidence>
<evidence type="ECO:0000256" key="1">
    <source>
        <dbReference type="ARBA" id="ARBA00022618"/>
    </source>
</evidence>
<evidence type="ECO:0000259" key="11">
    <source>
        <dbReference type="PROSITE" id="PS51123"/>
    </source>
</evidence>
<evidence type="ECO:0000256" key="7">
    <source>
        <dbReference type="ARBA" id="ARBA00023306"/>
    </source>
</evidence>
<evidence type="ECO:0000313" key="12">
    <source>
        <dbReference type="EMBL" id="OGL46214.1"/>
    </source>
</evidence>
<keyword evidence="5 8" id="KW-0998">Cell outer membrane</keyword>
<comment type="caution">
    <text evidence="12">The sequence shown here is derived from an EMBL/GenBank/DDBJ whole genome shotgun (WGS) entry which is preliminary data.</text>
</comment>
<evidence type="ECO:0000256" key="9">
    <source>
        <dbReference type="SAM" id="MobiDB-lite"/>
    </source>
</evidence>
<accession>A0A1F7RZ02</accession>
<feature type="domain" description="OmpA-like" evidence="11">
    <location>
        <begin position="82"/>
        <end position="198"/>
    </location>
</feature>
<organism evidence="12 13">
    <name type="scientific">Candidatus Schekmanbacteria bacterium RBG_16_38_10</name>
    <dbReference type="NCBI Taxonomy" id="1817879"/>
    <lineage>
        <taxon>Bacteria</taxon>
        <taxon>Candidatus Schekmaniibacteriota</taxon>
    </lineage>
</organism>
<keyword evidence="2 8" id="KW-0732">Signal</keyword>
<dbReference type="PANTHER" id="PTHR30329:SF21">
    <property type="entry name" value="LIPOPROTEIN YIAD-RELATED"/>
    <property type="match status" value="1"/>
</dbReference>